<sequence>MTAGPHHGETMFRILNEIGIIAQLSGNAFEKVMPDGMTLSQFTVLNHLVRLGDGRTPLSIAQAMQVTKGAMTNTLGHLEGKGFVRIEPDTHDGRSKRVFLMPAGRLARDGAITALGPELAALCAEIPVATLSQALPLLETLRKVLDARRNPVA</sequence>
<proteinExistence type="predicted"/>
<dbReference type="Gene3D" id="1.10.10.10">
    <property type="entry name" value="Winged helix-like DNA-binding domain superfamily/Winged helix DNA-binding domain"/>
    <property type="match status" value="1"/>
</dbReference>
<dbReference type="InterPro" id="IPR036388">
    <property type="entry name" value="WH-like_DNA-bd_sf"/>
</dbReference>
<dbReference type="GO" id="GO:0006950">
    <property type="term" value="P:response to stress"/>
    <property type="evidence" value="ECO:0007669"/>
    <property type="project" value="TreeGrafter"/>
</dbReference>
<dbReference type="Pfam" id="PF12802">
    <property type="entry name" value="MarR_2"/>
    <property type="match status" value="1"/>
</dbReference>
<dbReference type="InterPro" id="IPR039422">
    <property type="entry name" value="MarR/SlyA-like"/>
</dbReference>
<organism evidence="3 4">
    <name type="scientific">Pararhizobium antarcticum</name>
    <dbReference type="NCBI Taxonomy" id="1798805"/>
    <lineage>
        <taxon>Bacteria</taxon>
        <taxon>Pseudomonadati</taxon>
        <taxon>Pseudomonadota</taxon>
        <taxon>Alphaproteobacteria</taxon>
        <taxon>Hyphomicrobiales</taxon>
        <taxon>Rhizobiaceae</taxon>
        <taxon>Rhizobium/Agrobacterium group</taxon>
        <taxon>Pararhizobium</taxon>
    </lineage>
</organism>
<reference evidence="3 4" key="1">
    <citation type="submission" date="2016-02" db="EMBL/GenBank/DDBJ databases">
        <title>Genome sequencing of a beta-galactosidase producing bacteria Rhizobium sp. 59.</title>
        <authorList>
            <person name="Wang D."/>
            <person name="Kot W."/>
            <person name="Qin Y."/>
            <person name="Hansen L."/>
            <person name="Naqvi K."/>
            <person name="Rensing C."/>
        </authorList>
    </citation>
    <scope>NUCLEOTIDE SEQUENCE [LARGE SCALE GENOMIC DNA]</scope>
    <source>
        <strain evidence="3 4">59</strain>
    </source>
</reference>
<dbReference type="AlphaFoldDB" id="A0A657LZ03"/>
<feature type="domain" description="HTH marR-type" evidence="1">
    <location>
        <begin position="1"/>
        <end position="146"/>
    </location>
</feature>
<dbReference type="EMBL" id="LSRP01000074">
    <property type="protein sequence ID" value="OJF98805.1"/>
    <property type="molecule type" value="Genomic_DNA"/>
</dbReference>
<dbReference type="Proteomes" id="UP000182661">
    <property type="component" value="Unassembled WGS sequence"/>
</dbReference>
<dbReference type="SMART" id="SM00347">
    <property type="entry name" value="HTH_MARR"/>
    <property type="match status" value="1"/>
</dbReference>
<gene>
    <name evidence="2" type="ORF">AX760_01900</name>
    <name evidence="3" type="ORF">AX760_01915</name>
</gene>
<name>A0A657LZ03_9HYPH</name>
<dbReference type="RefSeq" id="WP_071832445.1">
    <property type="nucleotide sequence ID" value="NZ_LSRP01000074.1"/>
</dbReference>
<evidence type="ECO:0000313" key="2">
    <source>
        <dbReference type="EMBL" id="OJF98805.1"/>
    </source>
</evidence>
<dbReference type="InterPro" id="IPR036390">
    <property type="entry name" value="WH_DNA-bd_sf"/>
</dbReference>
<evidence type="ECO:0000313" key="3">
    <source>
        <dbReference type="EMBL" id="OJF98808.1"/>
    </source>
</evidence>
<dbReference type="GO" id="GO:0003700">
    <property type="term" value="F:DNA-binding transcription factor activity"/>
    <property type="evidence" value="ECO:0007669"/>
    <property type="project" value="InterPro"/>
</dbReference>
<comment type="caution">
    <text evidence="3">The sequence shown here is derived from an EMBL/GenBank/DDBJ whole genome shotgun (WGS) entry which is preliminary data.</text>
</comment>
<evidence type="ECO:0000313" key="4">
    <source>
        <dbReference type="Proteomes" id="UP000182661"/>
    </source>
</evidence>
<evidence type="ECO:0000259" key="1">
    <source>
        <dbReference type="PROSITE" id="PS50995"/>
    </source>
</evidence>
<dbReference type="InterPro" id="IPR000835">
    <property type="entry name" value="HTH_MarR-typ"/>
</dbReference>
<dbReference type="PROSITE" id="PS50995">
    <property type="entry name" value="HTH_MARR_2"/>
    <property type="match status" value="1"/>
</dbReference>
<dbReference type="EMBL" id="LSRP01000074">
    <property type="protein sequence ID" value="OJF98808.1"/>
    <property type="molecule type" value="Genomic_DNA"/>
</dbReference>
<dbReference type="PANTHER" id="PTHR33164:SF43">
    <property type="entry name" value="HTH-TYPE TRANSCRIPTIONAL REPRESSOR YETL"/>
    <property type="match status" value="1"/>
</dbReference>
<dbReference type="PANTHER" id="PTHR33164">
    <property type="entry name" value="TRANSCRIPTIONAL REGULATOR, MARR FAMILY"/>
    <property type="match status" value="1"/>
</dbReference>
<accession>A0A657LZ03</accession>
<keyword evidence="4" id="KW-1185">Reference proteome</keyword>
<dbReference type="SUPFAM" id="SSF46785">
    <property type="entry name" value="Winged helix' DNA-binding domain"/>
    <property type="match status" value="1"/>
</dbReference>
<protein>
    <recommendedName>
        <fullName evidence="1">HTH marR-type domain-containing protein</fullName>
    </recommendedName>
</protein>